<sequence>MARTAICDLMETFPANFTLSSIVVDGFQQTVTSLTTIDRERSLAFFNYGGSTVIADCKKISLIEI</sequence>
<keyword evidence="2" id="KW-1185">Reference proteome</keyword>
<proteinExistence type="predicted"/>
<dbReference type="Proteomes" id="UP001596071">
    <property type="component" value="Unassembled WGS sequence"/>
</dbReference>
<protein>
    <submittedName>
        <fullName evidence="1">Uncharacterized protein</fullName>
    </submittedName>
</protein>
<dbReference type="EMBL" id="JBHSNP010000027">
    <property type="protein sequence ID" value="MFC5604207.1"/>
    <property type="molecule type" value="Genomic_DNA"/>
</dbReference>
<comment type="caution">
    <text evidence="1">The sequence shown here is derived from an EMBL/GenBank/DDBJ whole genome shotgun (WGS) entry which is preliminary data.</text>
</comment>
<organism evidence="1 2">
    <name type="scientific">Sporosarcina koreensis</name>
    <dbReference type="NCBI Taxonomy" id="334735"/>
    <lineage>
        <taxon>Bacteria</taxon>
        <taxon>Bacillati</taxon>
        <taxon>Bacillota</taxon>
        <taxon>Bacilli</taxon>
        <taxon>Bacillales</taxon>
        <taxon>Caryophanaceae</taxon>
        <taxon>Sporosarcina</taxon>
    </lineage>
</organism>
<dbReference type="RefSeq" id="WP_381445724.1">
    <property type="nucleotide sequence ID" value="NZ_JBHSNP010000027.1"/>
</dbReference>
<evidence type="ECO:0000313" key="2">
    <source>
        <dbReference type="Proteomes" id="UP001596071"/>
    </source>
</evidence>
<name>A0ABW0TZJ7_9BACL</name>
<gene>
    <name evidence="1" type="ORF">ACFPTP_13340</name>
</gene>
<reference evidence="2" key="1">
    <citation type="journal article" date="2019" name="Int. J. Syst. Evol. Microbiol.">
        <title>The Global Catalogue of Microorganisms (GCM) 10K type strain sequencing project: providing services to taxonomists for standard genome sequencing and annotation.</title>
        <authorList>
            <consortium name="The Broad Institute Genomics Platform"/>
            <consortium name="The Broad Institute Genome Sequencing Center for Infectious Disease"/>
            <person name="Wu L."/>
            <person name="Ma J."/>
        </authorList>
    </citation>
    <scope>NUCLEOTIDE SEQUENCE [LARGE SCALE GENOMIC DNA]</scope>
    <source>
        <strain evidence="2">KACC 11299</strain>
    </source>
</reference>
<accession>A0ABW0TZJ7</accession>
<evidence type="ECO:0000313" key="1">
    <source>
        <dbReference type="EMBL" id="MFC5604207.1"/>
    </source>
</evidence>